<sequence length="139" mass="15484">MSSYNKARGIMEELGLRAKKSTSKKVFVVVLEGTEAEFDEIRRLGGVELDDMSVLSRLPKVLTNLVRSTYASDVKSRDNDGYDKSIQKNVSISTESVVTERDVAQMPEEVQEIVLKGRGIITPLARDLAQKRGIRINKA</sequence>
<dbReference type="RefSeq" id="WP_012158247.1">
    <property type="nucleotide sequence ID" value="NC_009922.1"/>
</dbReference>
<organism evidence="1 2">
    <name type="scientific">Alkaliphilus oremlandii (strain OhILAs)</name>
    <name type="common">Clostridium oremlandii (strain OhILAs)</name>
    <dbReference type="NCBI Taxonomy" id="350688"/>
    <lineage>
        <taxon>Bacteria</taxon>
        <taxon>Bacillati</taxon>
        <taxon>Bacillota</taxon>
        <taxon>Clostridia</taxon>
        <taxon>Peptostreptococcales</taxon>
        <taxon>Natronincolaceae</taxon>
        <taxon>Alkaliphilus</taxon>
    </lineage>
</organism>
<evidence type="ECO:0000313" key="1">
    <source>
        <dbReference type="EMBL" id="ABW17932.1"/>
    </source>
</evidence>
<gene>
    <name evidence="1" type="ordered locus">Clos_0370</name>
</gene>
<proteinExistence type="predicted"/>
<dbReference type="Proteomes" id="UP000000269">
    <property type="component" value="Chromosome"/>
</dbReference>
<reference evidence="2" key="1">
    <citation type="submission" date="2007-10" db="EMBL/GenBank/DDBJ databases">
        <title>Complete genome of Alkaliphilus oremlandii OhILAs.</title>
        <authorList>
            <person name="Copeland A."/>
            <person name="Lucas S."/>
            <person name="Lapidus A."/>
            <person name="Barry K."/>
            <person name="Detter J.C."/>
            <person name="Glavina del Rio T."/>
            <person name="Hammon N."/>
            <person name="Israni S."/>
            <person name="Dalin E."/>
            <person name="Tice H."/>
            <person name="Pitluck S."/>
            <person name="Chain P."/>
            <person name="Malfatti S."/>
            <person name="Shin M."/>
            <person name="Vergez L."/>
            <person name="Schmutz J."/>
            <person name="Larimer F."/>
            <person name="Land M."/>
            <person name="Hauser L."/>
            <person name="Kyrpides N."/>
            <person name="Mikhailova N."/>
            <person name="Stolz J.F."/>
            <person name="Dawson A."/>
            <person name="Fisher E."/>
            <person name="Crable B."/>
            <person name="Perera E."/>
            <person name="Lisak J."/>
            <person name="Ranganathan M."/>
            <person name="Basu P."/>
            <person name="Richardson P."/>
        </authorList>
    </citation>
    <scope>NUCLEOTIDE SEQUENCE [LARGE SCALE GENOMIC DNA]</scope>
    <source>
        <strain evidence="2">OhILAs</strain>
    </source>
</reference>
<dbReference type="OrthoDB" id="212879at2"/>
<dbReference type="HOGENOM" id="CLU_1840899_0_0_9"/>
<name>A8MLL5_ALKOO</name>
<dbReference type="EMBL" id="CP000853">
    <property type="protein sequence ID" value="ABW17932.1"/>
    <property type="molecule type" value="Genomic_DNA"/>
</dbReference>
<accession>A8MLL5</accession>
<protein>
    <submittedName>
        <fullName evidence="1">Uncharacterized protein</fullName>
    </submittedName>
</protein>
<dbReference type="STRING" id="350688.Clos_0370"/>
<evidence type="ECO:0000313" key="2">
    <source>
        <dbReference type="Proteomes" id="UP000000269"/>
    </source>
</evidence>
<keyword evidence="2" id="KW-1185">Reference proteome</keyword>
<dbReference type="KEGG" id="aoe:Clos_0370"/>
<dbReference type="AlphaFoldDB" id="A8MLL5"/>